<dbReference type="InterPro" id="IPR001867">
    <property type="entry name" value="OmpR/PhoB-type_DNA-bd"/>
</dbReference>
<keyword evidence="4" id="KW-0902">Two-component regulatory system</keyword>
<dbReference type="eggNOG" id="COG0745">
    <property type="taxonomic scope" value="Bacteria"/>
</dbReference>
<feature type="modified residue" description="4-aspartylphosphate" evidence="8">
    <location>
        <position position="51"/>
    </location>
</feature>
<dbReference type="AlphaFoldDB" id="Q47FQ1"/>
<dbReference type="GO" id="GO:0032993">
    <property type="term" value="C:protein-DNA complex"/>
    <property type="evidence" value="ECO:0007669"/>
    <property type="project" value="TreeGrafter"/>
</dbReference>
<protein>
    <submittedName>
        <fullName evidence="12">Response regulator receiver:Transcriptional regulatory protein, C-terminal</fullName>
    </submittedName>
</protein>
<dbReference type="GO" id="GO:0005829">
    <property type="term" value="C:cytosol"/>
    <property type="evidence" value="ECO:0007669"/>
    <property type="project" value="TreeGrafter"/>
</dbReference>
<comment type="subcellular location">
    <subcellularLocation>
        <location evidence="1">Cytoplasm</location>
    </subcellularLocation>
</comment>
<accession>Q47FQ1</accession>
<keyword evidence="5" id="KW-0805">Transcription regulation</keyword>
<dbReference type="STRING" id="159087.Daro_1581"/>
<evidence type="ECO:0000256" key="2">
    <source>
        <dbReference type="ARBA" id="ARBA00022490"/>
    </source>
</evidence>
<dbReference type="CDD" id="cd00383">
    <property type="entry name" value="trans_reg_C"/>
    <property type="match status" value="1"/>
</dbReference>
<dbReference type="PROSITE" id="PS50110">
    <property type="entry name" value="RESPONSE_REGULATORY"/>
    <property type="match status" value="1"/>
</dbReference>
<dbReference type="SMART" id="SM00862">
    <property type="entry name" value="Trans_reg_C"/>
    <property type="match status" value="1"/>
</dbReference>
<keyword evidence="2" id="KW-0963">Cytoplasm</keyword>
<dbReference type="GO" id="GO:0006355">
    <property type="term" value="P:regulation of DNA-templated transcription"/>
    <property type="evidence" value="ECO:0007669"/>
    <property type="project" value="InterPro"/>
</dbReference>
<proteinExistence type="predicted"/>
<feature type="domain" description="Response regulatory" evidence="10">
    <location>
        <begin position="2"/>
        <end position="116"/>
    </location>
</feature>
<dbReference type="Pfam" id="PF00486">
    <property type="entry name" value="Trans_reg_C"/>
    <property type="match status" value="1"/>
</dbReference>
<keyword evidence="7" id="KW-0804">Transcription</keyword>
<dbReference type="KEGG" id="dar:Daro_1581"/>
<evidence type="ECO:0000256" key="1">
    <source>
        <dbReference type="ARBA" id="ARBA00004496"/>
    </source>
</evidence>
<dbReference type="InterPro" id="IPR039420">
    <property type="entry name" value="WalR-like"/>
</dbReference>
<dbReference type="FunFam" id="3.40.50.2300:FF:000002">
    <property type="entry name" value="DNA-binding response regulator PhoP"/>
    <property type="match status" value="1"/>
</dbReference>
<dbReference type="InterPro" id="IPR036388">
    <property type="entry name" value="WH-like_DNA-bd_sf"/>
</dbReference>
<dbReference type="InterPro" id="IPR001789">
    <property type="entry name" value="Sig_transdc_resp-reg_receiver"/>
</dbReference>
<dbReference type="SUPFAM" id="SSF52172">
    <property type="entry name" value="CheY-like"/>
    <property type="match status" value="1"/>
</dbReference>
<dbReference type="PANTHER" id="PTHR48111:SF35">
    <property type="entry name" value="TRANSCRIPTIONAL REGULATORY PROTEIN QSEB"/>
    <property type="match status" value="1"/>
</dbReference>
<dbReference type="EMBL" id="CP000089">
    <property type="protein sequence ID" value="AAZ46330.1"/>
    <property type="molecule type" value="Genomic_DNA"/>
</dbReference>
<dbReference type="InterPro" id="IPR011006">
    <property type="entry name" value="CheY-like_superfamily"/>
</dbReference>
<dbReference type="PROSITE" id="PS51755">
    <property type="entry name" value="OMPR_PHOB"/>
    <property type="match status" value="1"/>
</dbReference>
<organism evidence="12">
    <name type="scientific">Dechloromonas aromatica (strain RCB)</name>
    <dbReference type="NCBI Taxonomy" id="159087"/>
    <lineage>
        <taxon>Bacteria</taxon>
        <taxon>Pseudomonadati</taxon>
        <taxon>Pseudomonadota</taxon>
        <taxon>Betaproteobacteria</taxon>
        <taxon>Rhodocyclales</taxon>
        <taxon>Azonexaceae</taxon>
        <taxon>Dechloromonas</taxon>
    </lineage>
</organism>
<reference evidence="12" key="1">
    <citation type="submission" date="2005-08" db="EMBL/GenBank/DDBJ databases">
        <title>Complete sequence of Dechloromonas aromatica RCB.</title>
        <authorList>
            <person name="Salinero K.K."/>
            <person name="Copeland A."/>
            <person name="Lucas S."/>
            <person name="Lapidus A."/>
            <person name="Barry K."/>
            <person name="Detter J.C."/>
            <person name="Glavina T."/>
            <person name="Hammon N."/>
            <person name="Israni S."/>
            <person name="Pitluck S."/>
            <person name="Di Bartolo G."/>
            <person name="Trong S."/>
            <person name="Schmutz J."/>
            <person name="Larimer F."/>
            <person name="Land M."/>
            <person name="Ivanova N."/>
            <person name="Richardson P."/>
        </authorList>
    </citation>
    <scope>NUCLEOTIDE SEQUENCE</scope>
    <source>
        <strain evidence="12">RCB</strain>
    </source>
</reference>
<keyword evidence="3 8" id="KW-0597">Phosphoprotein</keyword>
<evidence type="ECO:0000259" key="11">
    <source>
        <dbReference type="PROSITE" id="PS51755"/>
    </source>
</evidence>
<evidence type="ECO:0000259" key="10">
    <source>
        <dbReference type="PROSITE" id="PS50110"/>
    </source>
</evidence>
<evidence type="ECO:0000256" key="8">
    <source>
        <dbReference type="PROSITE-ProRule" id="PRU00169"/>
    </source>
</evidence>
<evidence type="ECO:0000256" key="4">
    <source>
        <dbReference type="ARBA" id="ARBA00023012"/>
    </source>
</evidence>
<dbReference type="Gene3D" id="6.10.250.690">
    <property type="match status" value="1"/>
</dbReference>
<evidence type="ECO:0000313" key="12">
    <source>
        <dbReference type="EMBL" id="AAZ46330.1"/>
    </source>
</evidence>
<evidence type="ECO:0000256" key="3">
    <source>
        <dbReference type="ARBA" id="ARBA00022553"/>
    </source>
</evidence>
<dbReference type="Pfam" id="PF00072">
    <property type="entry name" value="Response_reg"/>
    <property type="match status" value="1"/>
</dbReference>
<feature type="domain" description="OmpR/PhoB-type" evidence="11">
    <location>
        <begin position="124"/>
        <end position="220"/>
    </location>
</feature>
<dbReference type="HOGENOM" id="CLU_000445_30_1_4"/>
<dbReference type="SMART" id="SM00448">
    <property type="entry name" value="REC"/>
    <property type="match status" value="1"/>
</dbReference>
<evidence type="ECO:0000256" key="6">
    <source>
        <dbReference type="ARBA" id="ARBA00023125"/>
    </source>
</evidence>
<dbReference type="OrthoDB" id="9802426at2"/>
<dbReference type="CDD" id="cd17624">
    <property type="entry name" value="REC_OmpR_PmrA-like"/>
    <property type="match status" value="1"/>
</dbReference>
<dbReference type="GO" id="GO:0000976">
    <property type="term" value="F:transcription cis-regulatory region binding"/>
    <property type="evidence" value="ECO:0007669"/>
    <property type="project" value="TreeGrafter"/>
</dbReference>
<keyword evidence="6 9" id="KW-0238">DNA-binding</keyword>
<feature type="DNA-binding region" description="OmpR/PhoB-type" evidence="9">
    <location>
        <begin position="124"/>
        <end position="220"/>
    </location>
</feature>
<evidence type="ECO:0000256" key="7">
    <source>
        <dbReference type="ARBA" id="ARBA00023163"/>
    </source>
</evidence>
<gene>
    <name evidence="12" type="ordered locus">Daro_1581</name>
</gene>
<name>Q47FQ1_DECAR</name>
<evidence type="ECO:0000256" key="5">
    <source>
        <dbReference type="ARBA" id="ARBA00023015"/>
    </source>
</evidence>
<dbReference type="GO" id="GO:0000156">
    <property type="term" value="F:phosphorelay response regulator activity"/>
    <property type="evidence" value="ECO:0007669"/>
    <property type="project" value="TreeGrafter"/>
</dbReference>
<dbReference type="PANTHER" id="PTHR48111">
    <property type="entry name" value="REGULATOR OF RPOS"/>
    <property type="match status" value="1"/>
</dbReference>
<dbReference type="Gene3D" id="1.10.10.10">
    <property type="entry name" value="Winged helix-like DNA-binding domain superfamily/Winged helix DNA-binding domain"/>
    <property type="match status" value="1"/>
</dbReference>
<evidence type="ECO:0000256" key="9">
    <source>
        <dbReference type="PROSITE-ProRule" id="PRU01091"/>
    </source>
</evidence>
<dbReference type="Gene3D" id="3.40.50.2300">
    <property type="match status" value="1"/>
</dbReference>
<sequence length="223" mass="24604">MRILIVEDDNLVAQGLKQGLQQLGYTVDVARSAEEAEAFAVGEDFDITLVDIGLPKADGLHFIRQLRTRGNRLPALILTARDSMDDTIKGLDAGADDYMTKPYRLPEVAARIRALIRRSNAVVDACLHHDGIRMDTRSHTATLNGEPLDLTNREWAILEMLLMASPAVVSKDKLVQGLAGWDKDITPNAIEVHVSRLRQKLTTGTIVIRTVRGIGYRVDAAQN</sequence>